<evidence type="ECO:0000256" key="2">
    <source>
        <dbReference type="ARBA" id="ARBA00022763"/>
    </source>
</evidence>
<dbReference type="InterPro" id="IPR052891">
    <property type="entry name" value="DNA-3mA_glycosylase"/>
</dbReference>
<keyword evidence="1 9" id="KW-0479">Metal-binding</keyword>
<dbReference type="EC" id="3.2.2.20" evidence="8"/>
<dbReference type="InterPro" id="IPR004597">
    <property type="entry name" value="Tag"/>
</dbReference>
<evidence type="ECO:0000256" key="6">
    <source>
        <dbReference type="ARBA" id="ARBA00052558"/>
    </source>
</evidence>
<evidence type="ECO:0000256" key="1">
    <source>
        <dbReference type="ARBA" id="ARBA00022723"/>
    </source>
</evidence>
<evidence type="ECO:0000256" key="7">
    <source>
        <dbReference type="ARBA" id="ARBA00057608"/>
    </source>
</evidence>
<feature type="binding site" evidence="9">
    <location>
        <position position="177"/>
    </location>
    <ligand>
        <name>Zn(2+)</name>
        <dbReference type="ChEBI" id="CHEBI:29105"/>
    </ligand>
</feature>
<accession>A0A5B8FXX0</accession>
<evidence type="ECO:0000313" key="10">
    <source>
        <dbReference type="EMBL" id="QDL92150.1"/>
    </source>
</evidence>
<gene>
    <name evidence="10" type="ORF">FDP22_10420</name>
</gene>
<comment type="catalytic activity">
    <reaction evidence="6">
        <text>Hydrolysis of alkylated DNA, releasing 3-methyladenine.</text>
        <dbReference type="EC" id="3.2.2.20"/>
    </reaction>
</comment>
<sequence>MTDESRCTWCGTDPLYIAYHDTEWGVPERDGRALYEKLMLDGFQAGLAWITILRKRENFRRAFEGFEPARIARWGEAEVARCLADPGIVRHRGKIEAAIDGARAWERIEAREGFSDFLWSFVGPAPLQPARPDMAAVPTETPESRAMSKALKAEGFRFVGPTIVYAFMQAVGMVNDHVVTCHRHAALAGPGA</sequence>
<keyword evidence="11" id="KW-1185">Reference proteome</keyword>
<dbReference type="RefSeq" id="WP_138572696.1">
    <property type="nucleotide sequence ID" value="NZ_CP040818.1"/>
</dbReference>
<protein>
    <recommendedName>
        <fullName evidence="8">DNA-3-methyladenine glycosylase I</fullName>
        <ecNumber evidence="8">3.2.2.20</ecNumber>
    </recommendedName>
</protein>
<dbReference type="SUPFAM" id="SSF48150">
    <property type="entry name" value="DNA-glycosylase"/>
    <property type="match status" value="1"/>
</dbReference>
<dbReference type="GO" id="GO:0008725">
    <property type="term" value="F:DNA-3-methyladenine glycosylase activity"/>
    <property type="evidence" value="ECO:0007669"/>
    <property type="project" value="UniProtKB-EC"/>
</dbReference>
<feature type="binding site" evidence="9">
    <location>
        <position position="7"/>
    </location>
    <ligand>
        <name>Zn(2+)</name>
        <dbReference type="ChEBI" id="CHEBI:29105"/>
    </ligand>
</feature>
<evidence type="ECO:0000256" key="4">
    <source>
        <dbReference type="ARBA" id="ARBA00022833"/>
    </source>
</evidence>
<dbReference type="Gene3D" id="1.10.340.30">
    <property type="entry name" value="Hypothetical protein, domain 2"/>
    <property type="match status" value="1"/>
</dbReference>
<evidence type="ECO:0000256" key="8">
    <source>
        <dbReference type="ARBA" id="ARBA00066766"/>
    </source>
</evidence>
<evidence type="ECO:0000256" key="3">
    <source>
        <dbReference type="ARBA" id="ARBA00022801"/>
    </source>
</evidence>
<proteinExistence type="predicted"/>
<dbReference type="KEGG" id="ppru:FDP22_10420"/>
<keyword evidence="2" id="KW-0227">DNA damage</keyword>
<dbReference type="Proteomes" id="UP000305888">
    <property type="component" value="Chromosome"/>
</dbReference>
<dbReference type="GO" id="GO:0006284">
    <property type="term" value="P:base-excision repair"/>
    <property type="evidence" value="ECO:0007669"/>
    <property type="project" value="InterPro"/>
</dbReference>
<dbReference type="AlphaFoldDB" id="A0A5B8FXX0"/>
<dbReference type="EMBL" id="CP040818">
    <property type="protein sequence ID" value="QDL92150.1"/>
    <property type="molecule type" value="Genomic_DNA"/>
</dbReference>
<reference evidence="10 11" key="1">
    <citation type="submission" date="2019-06" db="EMBL/GenBank/DDBJ databases">
        <title>Genome sequence of Rhodobacteraceae bacterium D4M1.</title>
        <authorList>
            <person name="Cao J."/>
        </authorList>
    </citation>
    <scope>NUCLEOTIDE SEQUENCE [LARGE SCALE GENOMIC DNA]</scope>
    <source>
        <strain evidence="10 11">D4M1</strain>
    </source>
</reference>
<evidence type="ECO:0000313" key="11">
    <source>
        <dbReference type="Proteomes" id="UP000305888"/>
    </source>
</evidence>
<feature type="binding site" evidence="9">
    <location>
        <position position="181"/>
    </location>
    <ligand>
        <name>Zn(2+)</name>
        <dbReference type="ChEBI" id="CHEBI:29105"/>
    </ligand>
</feature>
<keyword evidence="4 9" id="KW-0862">Zinc</keyword>
<dbReference type="FunFam" id="1.10.340.30:FF:000009">
    <property type="entry name" value="DNA-3-methyladenine glycosylase I"/>
    <property type="match status" value="1"/>
</dbReference>
<keyword evidence="3" id="KW-0378">Hydrolase</keyword>
<evidence type="ECO:0000256" key="5">
    <source>
        <dbReference type="ARBA" id="ARBA00023204"/>
    </source>
</evidence>
<dbReference type="PANTHER" id="PTHR30037">
    <property type="entry name" value="DNA-3-METHYLADENINE GLYCOSYLASE 1"/>
    <property type="match status" value="1"/>
</dbReference>
<dbReference type="OrthoDB" id="9807664at2"/>
<dbReference type="InterPro" id="IPR011257">
    <property type="entry name" value="DNA_glycosylase"/>
</dbReference>
<dbReference type="GO" id="GO:0046872">
    <property type="term" value="F:metal ion binding"/>
    <property type="evidence" value="ECO:0007669"/>
    <property type="project" value="UniProtKB-KW"/>
</dbReference>
<comment type="function">
    <text evidence="7">Hydrolysis of the deoxyribose N-glycosidic bond to excise 3-methyladenine from the damaged DNA polymer formed by alkylation lesions.</text>
</comment>
<dbReference type="NCBIfam" id="TIGR00624">
    <property type="entry name" value="tag"/>
    <property type="match status" value="1"/>
</dbReference>
<keyword evidence="5" id="KW-0234">DNA repair</keyword>
<dbReference type="PANTHER" id="PTHR30037:SF4">
    <property type="entry name" value="DNA-3-METHYLADENINE GLYCOSYLASE I"/>
    <property type="match status" value="1"/>
</dbReference>
<dbReference type="Pfam" id="PF03352">
    <property type="entry name" value="Adenine_glyco"/>
    <property type="match status" value="1"/>
</dbReference>
<organism evidence="10 11">
    <name type="scientific">Paroceanicella profunda</name>
    <dbReference type="NCBI Taxonomy" id="2579971"/>
    <lineage>
        <taxon>Bacteria</taxon>
        <taxon>Pseudomonadati</taxon>
        <taxon>Pseudomonadota</taxon>
        <taxon>Alphaproteobacteria</taxon>
        <taxon>Rhodobacterales</taxon>
        <taxon>Paracoccaceae</taxon>
        <taxon>Paroceanicella</taxon>
    </lineage>
</organism>
<dbReference type="InterPro" id="IPR005019">
    <property type="entry name" value="Adenine_glyco"/>
</dbReference>
<feature type="binding site" evidence="9">
    <location>
        <position position="20"/>
    </location>
    <ligand>
        <name>Zn(2+)</name>
        <dbReference type="ChEBI" id="CHEBI:29105"/>
    </ligand>
</feature>
<evidence type="ECO:0000256" key="9">
    <source>
        <dbReference type="PIRSR" id="PIRSR604597-1"/>
    </source>
</evidence>
<name>A0A5B8FXX0_9RHOB</name>